<feature type="non-terminal residue" evidence="1">
    <location>
        <position position="1"/>
    </location>
</feature>
<dbReference type="OrthoDB" id="419598at2759"/>
<dbReference type="PANTHER" id="PTHR43162">
    <property type="match status" value="1"/>
</dbReference>
<organism evidence="1 2">
    <name type="scientific">Crucibulum laeve</name>
    <dbReference type="NCBI Taxonomy" id="68775"/>
    <lineage>
        <taxon>Eukaryota</taxon>
        <taxon>Fungi</taxon>
        <taxon>Dikarya</taxon>
        <taxon>Basidiomycota</taxon>
        <taxon>Agaricomycotina</taxon>
        <taxon>Agaricomycetes</taxon>
        <taxon>Agaricomycetidae</taxon>
        <taxon>Agaricales</taxon>
        <taxon>Agaricineae</taxon>
        <taxon>Nidulariaceae</taxon>
        <taxon>Crucibulum</taxon>
    </lineage>
</organism>
<protein>
    <submittedName>
        <fullName evidence="1">Uncharacterized protein</fullName>
    </submittedName>
</protein>
<dbReference type="PANTHER" id="PTHR43162:SF1">
    <property type="entry name" value="PRESTALK A DIFFERENTIATION PROTEIN A"/>
    <property type="match status" value="1"/>
</dbReference>
<evidence type="ECO:0000313" key="1">
    <source>
        <dbReference type="EMBL" id="TFK30984.1"/>
    </source>
</evidence>
<dbReference type="Gene3D" id="3.90.25.10">
    <property type="entry name" value="UDP-galactose 4-epimerase, domain 1"/>
    <property type="match status" value="1"/>
</dbReference>
<dbReference type="STRING" id="68775.A0A5C3LD56"/>
<dbReference type="InterPro" id="IPR051604">
    <property type="entry name" value="Ergot_Alk_Oxidoreductase"/>
</dbReference>
<evidence type="ECO:0000313" key="2">
    <source>
        <dbReference type="Proteomes" id="UP000308652"/>
    </source>
</evidence>
<keyword evidence="2" id="KW-1185">Reference proteome</keyword>
<dbReference type="Proteomes" id="UP000308652">
    <property type="component" value="Unassembled WGS sequence"/>
</dbReference>
<sequence length="231" mass="26245">TTFENPFIADPSINRIYLIVPIIDDMFDRVKVFIDLAFSKGVRRFVLLSGSLASGNHPHQLIYQYLLSIGAEYSILRPTLFMDNFSMICGNTIKNEDHIFSIAKDGRIPFVATQDIAQAAFDVLVAENAPNNMPYLVGPELLSYDEAAEIFTEVLGRKIIHKRNTREEHIQSYHRHWAEMKAYAEMFVELEDKLIAQGSEEAVFNADPSEKVVGQVKLRDYVLANKEAFTP</sequence>
<name>A0A5C3LD56_9AGAR</name>
<dbReference type="Gene3D" id="3.40.50.720">
    <property type="entry name" value="NAD(P)-binding Rossmann-like Domain"/>
    <property type="match status" value="1"/>
</dbReference>
<dbReference type="AlphaFoldDB" id="A0A5C3LD56"/>
<reference evidence="1 2" key="1">
    <citation type="journal article" date="2019" name="Nat. Ecol. Evol.">
        <title>Megaphylogeny resolves global patterns of mushroom evolution.</title>
        <authorList>
            <person name="Varga T."/>
            <person name="Krizsan K."/>
            <person name="Foldi C."/>
            <person name="Dima B."/>
            <person name="Sanchez-Garcia M."/>
            <person name="Sanchez-Ramirez S."/>
            <person name="Szollosi G.J."/>
            <person name="Szarkandi J.G."/>
            <person name="Papp V."/>
            <person name="Albert L."/>
            <person name="Andreopoulos W."/>
            <person name="Angelini C."/>
            <person name="Antonin V."/>
            <person name="Barry K.W."/>
            <person name="Bougher N.L."/>
            <person name="Buchanan P."/>
            <person name="Buyck B."/>
            <person name="Bense V."/>
            <person name="Catcheside P."/>
            <person name="Chovatia M."/>
            <person name="Cooper J."/>
            <person name="Damon W."/>
            <person name="Desjardin D."/>
            <person name="Finy P."/>
            <person name="Geml J."/>
            <person name="Haridas S."/>
            <person name="Hughes K."/>
            <person name="Justo A."/>
            <person name="Karasinski D."/>
            <person name="Kautmanova I."/>
            <person name="Kiss B."/>
            <person name="Kocsube S."/>
            <person name="Kotiranta H."/>
            <person name="LaButti K.M."/>
            <person name="Lechner B.E."/>
            <person name="Liimatainen K."/>
            <person name="Lipzen A."/>
            <person name="Lukacs Z."/>
            <person name="Mihaltcheva S."/>
            <person name="Morgado L.N."/>
            <person name="Niskanen T."/>
            <person name="Noordeloos M.E."/>
            <person name="Ohm R.A."/>
            <person name="Ortiz-Santana B."/>
            <person name="Ovrebo C."/>
            <person name="Racz N."/>
            <person name="Riley R."/>
            <person name="Savchenko A."/>
            <person name="Shiryaev A."/>
            <person name="Soop K."/>
            <person name="Spirin V."/>
            <person name="Szebenyi C."/>
            <person name="Tomsovsky M."/>
            <person name="Tulloss R.E."/>
            <person name="Uehling J."/>
            <person name="Grigoriev I.V."/>
            <person name="Vagvolgyi C."/>
            <person name="Papp T."/>
            <person name="Martin F.M."/>
            <person name="Miettinen O."/>
            <person name="Hibbett D.S."/>
            <person name="Nagy L.G."/>
        </authorList>
    </citation>
    <scope>NUCLEOTIDE SEQUENCE [LARGE SCALE GENOMIC DNA]</scope>
    <source>
        <strain evidence="1 2">CBS 166.37</strain>
    </source>
</reference>
<proteinExistence type="predicted"/>
<accession>A0A5C3LD56</accession>
<dbReference type="SUPFAM" id="SSF51735">
    <property type="entry name" value="NAD(P)-binding Rossmann-fold domains"/>
    <property type="match status" value="1"/>
</dbReference>
<dbReference type="EMBL" id="ML214098">
    <property type="protein sequence ID" value="TFK30984.1"/>
    <property type="molecule type" value="Genomic_DNA"/>
</dbReference>
<gene>
    <name evidence="1" type="ORF">BDQ12DRAFT_619789</name>
</gene>
<dbReference type="InterPro" id="IPR036291">
    <property type="entry name" value="NAD(P)-bd_dom_sf"/>
</dbReference>